<evidence type="ECO:0000313" key="3">
    <source>
        <dbReference type="Proteomes" id="UP000196084"/>
    </source>
</evidence>
<comment type="caution">
    <text evidence="2">The sequence shown here is derived from an EMBL/GenBank/DDBJ whole genome shotgun (WGS) entry which is preliminary data.</text>
</comment>
<evidence type="ECO:0000259" key="1">
    <source>
        <dbReference type="Pfam" id="PF18545"/>
    </source>
</evidence>
<dbReference type="OrthoDB" id="327217at2157"/>
<dbReference type="EMBL" id="MWPH01000003">
    <property type="protein sequence ID" value="OVE83836.1"/>
    <property type="molecule type" value="Genomic_DNA"/>
</dbReference>
<dbReference type="RefSeq" id="WP_176393266.1">
    <property type="nucleotide sequence ID" value="NZ_MWPH01000003.1"/>
</dbReference>
<organism evidence="2 3">
    <name type="scientific">Natronolimnobius baerhuensis</name>
    <dbReference type="NCBI Taxonomy" id="253108"/>
    <lineage>
        <taxon>Archaea</taxon>
        <taxon>Methanobacteriati</taxon>
        <taxon>Methanobacteriota</taxon>
        <taxon>Stenosarchaea group</taxon>
        <taxon>Halobacteria</taxon>
        <taxon>Halobacteriales</taxon>
        <taxon>Natrialbaceae</taxon>
        <taxon>Natronolimnobius</taxon>
    </lineage>
</organism>
<dbReference type="AlphaFoldDB" id="A0A202E6C8"/>
<accession>A0A202E6C8</accession>
<protein>
    <recommendedName>
        <fullName evidence="1">Halobacterial output domain-containing protein</fullName>
    </recommendedName>
</protein>
<proteinExistence type="predicted"/>
<dbReference type="Pfam" id="PF18545">
    <property type="entry name" value="HalOD1"/>
    <property type="match status" value="1"/>
</dbReference>
<keyword evidence="3" id="KW-1185">Reference proteome</keyword>
<sequence length="97" mass="10328">MESALTQTGSTGTAGTLVRYDIADEQSVTEAVIDAVATATGTDPIELPPLYDSIDPDALNTLFDRQREGAGLEMAFFYADYHIAIEGGDRIIVSATE</sequence>
<reference evidence="2 3" key="1">
    <citation type="submission" date="2017-02" db="EMBL/GenBank/DDBJ databases">
        <title>Natronthermophilus aegyptiacus gen. nov.,sp. nov., an aerobic, extremely halophilic alkalithermophilic archaeon isolated from the athalassohaline Wadi An Natrun, Egypt.</title>
        <authorList>
            <person name="Zhao B."/>
        </authorList>
    </citation>
    <scope>NUCLEOTIDE SEQUENCE [LARGE SCALE GENOMIC DNA]</scope>
    <source>
        <strain evidence="2 3">CGMCC 1.3597</strain>
    </source>
</reference>
<name>A0A202E6C8_9EURY</name>
<evidence type="ECO:0000313" key="2">
    <source>
        <dbReference type="EMBL" id="OVE83836.1"/>
    </source>
</evidence>
<gene>
    <name evidence="2" type="ORF">B2G88_15575</name>
</gene>
<dbReference type="InterPro" id="IPR040624">
    <property type="entry name" value="HalOD1"/>
</dbReference>
<dbReference type="Proteomes" id="UP000196084">
    <property type="component" value="Unassembled WGS sequence"/>
</dbReference>
<feature type="domain" description="Halobacterial output" evidence="1">
    <location>
        <begin position="24"/>
        <end position="94"/>
    </location>
</feature>